<gene>
    <name evidence="10" type="ORF">D8674_043064</name>
</gene>
<protein>
    <submittedName>
        <fullName evidence="10">Receptor protein kinase TMK1</fullName>
    </submittedName>
</protein>
<proteinExistence type="predicted"/>
<keyword evidence="7" id="KW-0472">Membrane</keyword>
<dbReference type="PANTHER" id="PTHR47986">
    <property type="entry name" value="OSJNBA0070M12.3 PROTEIN"/>
    <property type="match status" value="1"/>
</dbReference>
<dbReference type="PANTHER" id="PTHR47986:SF34">
    <property type="entry name" value="RECEPTOR-LIKE KINASE TMK2"/>
    <property type="match status" value="1"/>
</dbReference>
<evidence type="ECO:0000256" key="2">
    <source>
        <dbReference type="ARBA" id="ARBA00022614"/>
    </source>
</evidence>
<dbReference type="Proteomes" id="UP000327157">
    <property type="component" value="Unassembled WGS sequence"/>
</dbReference>
<sequence length="75" mass="8287">MTSLREVWLHGNFFNGPIPDLSNLGSLTTLSLRDNKLTGVVPSSLLNLKSLTSVNLTNNKLQGPMPKFGDGFWWV</sequence>
<dbReference type="OrthoDB" id="1747981at2759"/>
<reference evidence="10 11" key="1">
    <citation type="submission" date="2019-09" db="EMBL/GenBank/DDBJ databases">
        <authorList>
            <person name="Ou C."/>
        </authorList>
    </citation>
    <scope>NUCLEOTIDE SEQUENCE [LARGE SCALE GENOMIC DNA]</scope>
    <source>
        <strain evidence="10">S2</strain>
        <tissue evidence="10">Leaf</tissue>
    </source>
</reference>
<evidence type="ECO:0000256" key="3">
    <source>
        <dbReference type="ARBA" id="ARBA00022692"/>
    </source>
</evidence>
<keyword evidence="5" id="KW-0677">Repeat</keyword>
<evidence type="ECO:0000256" key="8">
    <source>
        <dbReference type="ARBA" id="ARBA00023170"/>
    </source>
</evidence>
<comment type="subcellular location">
    <subcellularLocation>
        <location evidence="1">Membrane</location>
        <topology evidence="1">Single-pass membrane protein</topology>
    </subcellularLocation>
</comment>
<name>A0A5N5GZW9_9ROSA</name>
<dbReference type="InterPro" id="IPR052422">
    <property type="entry name" value="Auxin_Ser/Thr_Kinase"/>
</dbReference>
<keyword evidence="2" id="KW-0433">Leucine-rich repeat</keyword>
<dbReference type="GO" id="GO:0016020">
    <property type="term" value="C:membrane"/>
    <property type="evidence" value="ECO:0007669"/>
    <property type="project" value="UniProtKB-SubCell"/>
</dbReference>
<evidence type="ECO:0000256" key="7">
    <source>
        <dbReference type="ARBA" id="ARBA00023136"/>
    </source>
</evidence>
<dbReference type="InterPro" id="IPR032675">
    <property type="entry name" value="LRR_dom_sf"/>
</dbReference>
<keyword evidence="6" id="KW-1133">Transmembrane helix</keyword>
<keyword evidence="11" id="KW-1185">Reference proteome</keyword>
<dbReference type="AlphaFoldDB" id="A0A5N5GZW9"/>
<dbReference type="SUPFAM" id="SSF52058">
    <property type="entry name" value="L domain-like"/>
    <property type="match status" value="1"/>
</dbReference>
<dbReference type="GO" id="GO:0016301">
    <property type="term" value="F:kinase activity"/>
    <property type="evidence" value="ECO:0007669"/>
    <property type="project" value="UniProtKB-KW"/>
</dbReference>
<evidence type="ECO:0000313" key="11">
    <source>
        <dbReference type="Proteomes" id="UP000327157"/>
    </source>
</evidence>
<keyword evidence="10" id="KW-0418">Kinase</keyword>
<dbReference type="InterPro" id="IPR025875">
    <property type="entry name" value="Leu-rich_rpt_4"/>
</dbReference>
<dbReference type="Gene3D" id="3.80.10.10">
    <property type="entry name" value="Ribonuclease Inhibitor"/>
    <property type="match status" value="1"/>
</dbReference>
<reference evidence="10 11" key="2">
    <citation type="submission" date="2019-11" db="EMBL/GenBank/DDBJ databases">
        <title>A de novo genome assembly of a pear dwarfing rootstock.</title>
        <authorList>
            <person name="Wang F."/>
            <person name="Wang J."/>
            <person name="Li S."/>
            <person name="Zhang Y."/>
            <person name="Fang M."/>
            <person name="Ma L."/>
            <person name="Zhao Y."/>
            <person name="Jiang S."/>
        </authorList>
    </citation>
    <scope>NUCLEOTIDE SEQUENCE [LARGE SCALE GENOMIC DNA]</scope>
    <source>
        <strain evidence="10">S2</strain>
        <tissue evidence="10">Leaf</tissue>
    </source>
</reference>
<dbReference type="Pfam" id="PF00560">
    <property type="entry name" value="LRR_1"/>
    <property type="match status" value="1"/>
</dbReference>
<evidence type="ECO:0000256" key="5">
    <source>
        <dbReference type="ARBA" id="ARBA00022737"/>
    </source>
</evidence>
<dbReference type="InterPro" id="IPR001611">
    <property type="entry name" value="Leu-rich_rpt"/>
</dbReference>
<keyword evidence="8 10" id="KW-0675">Receptor</keyword>
<evidence type="ECO:0000256" key="9">
    <source>
        <dbReference type="ARBA" id="ARBA00023180"/>
    </source>
</evidence>
<organism evidence="10 11">
    <name type="scientific">Pyrus ussuriensis x Pyrus communis</name>
    <dbReference type="NCBI Taxonomy" id="2448454"/>
    <lineage>
        <taxon>Eukaryota</taxon>
        <taxon>Viridiplantae</taxon>
        <taxon>Streptophyta</taxon>
        <taxon>Embryophyta</taxon>
        <taxon>Tracheophyta</taxon>
        <taxon>Spermatophyta</taxon>
        <taxon>Magnoliopsida</taxon>
        <taxon>eudicotyledons</taxon>
        <taxon>Gunneridae</taxon>
        <taxon>Pentapetalae</taxon>
        <taxon>rosids</taxon>
        <taxon>fabids</taxon>
        <taxon>Rosales</taxon>
        <taxon>Rosaceae</taxon>
        <taxon>Amygdaloideae</taxon>
        <taxon>Maleae</taxon>
        <taxon>Pyrus</taxon>
    </lineage>
</organism>
<dbReference type="Pfam" id="PF12799">
    <property type="entry name" value="LRR_4"/>
    <property type="match status" value="1"/>
</dbReference>
<evidence type="ECO:0000313" key="10">
    <source>
        <dbReference type="EMBL" id="KAB2620637.1"/>
    </source>
</evidence>
<evidence type="ECO:0000256" key="1">
    <source>
        <dbReference type="ARBA" id="ARBA00004167"/>
    </source>
</evidence>
<evidence type="ECO:0000256" key="4">
    <source>
        <dbReference type="ARBA" id="ARBA00022729"/>
    </source>
</evidence>
<keyword evidence="3" id="KW-0812">Transmembrane</keyword>
<dbReference type="EMBL" id="SMOL01000308">
    <property type="protein sequence ID" value="KAB2620637.1"/>
    <property type="molecule type" value="Genomic_DNA"/>
</dbReference>
<evidence type="ECO:0000256" key="6">
    <source>
        <dbReference type="ARBA" id="ARBA00022989"/>
    </source>
</evidence>
<keyword evidence="10" id="KW-0808">Transferase</keyword>
<keyword evidence="4" id="KW-0732">Signal</keyword>
<accession>A0A5N5GZW9</accession>
<keyword evidence="9" id="KW-0325">Glycoprotein</keyword>
<comment type="caution">
    <text evidence="10">The sequence shown here is derived from an EMBL/GenBank/DDBJ whole genome shotgun (WGS) entry which is preliminary data.</text>
</comment>